<reference evidence="1" key="1">
    <citation type="submission" date="2024-02" db="EMBL/GenBank/DDBJ databases">
        <authorList>
            <consortium name="ELIXIR-Norway"/>
            <consortium name="Elixir Norway"/>
        </authorList>
    </citation>
    <scope>NUCLEOTIDE SEQUENCE</scope>
</reference>
<dbReference type="EMBL" id="OZ019905">
    <property type="protein sequence ID" value="CAK9200664.1"/>
    <property type="molecule type" value="Genomic_DNA"/>
</dbReference>
<accession>A0ABP0TMX3</accession>
<protein>
    <submittedName>
        <fullName evidence="1">Uncharacterized protein</fullName>
    </submittedName>
</protein>
<evidence type="ECO:0000313" key="1">
    <source>
        <dbReference type="EMBL" id="CAK9200664.1"/>
    </source>
</evidence>
<sequence>MTRNWIFSSIYAHDACSSTLRKKRMSAVEIHCNTACGAKKVLADYNTSSLLGRTRKQSDQKENRVDDAPQSIHGLRLHRICTESLTAVVMIGAIIGEMITKQKHAQTATPLAAADDDDRCCCHYFDLHTLRWNKIYKTAACIWKASVDDR</sequence>
<dbReference type="Proteomes" id="UP001497512">
    <property type="component" value="Chromosome 13"/>
</dbReference>
<name>A0ABP0TMX3_9BRYO</name>
<keyword evidence="2" id="KW-1185">Reference proteome</keyword>
<proteinExistence type="predicted"/>
<gene>
    <name evidence="1" type="ORF">CSSPTR1EN2_LOCUS5520</name>
</gene>
<organism evidence="1 2">
    <name type="scientific">Sphagnum troendelagicum</name>
    <dbReference type="NCBI Taxonomy" id="128251"/>
    <lineage>
        <taxon>Eukaryota</taxon>
        <taxon>Viridiplantae</taxon>
        <taxon>Streptophyta</taxon>
        <taxon>Embryophyta</taxon>
        <taxon>Bryophyta</taxon>
        <taxon>Sphagnophytina</taxon>
        <taxon>Sphagnopsida</taxon>
        <taxon>Sphagnales</taxon>
        <taxon>Sphagnaceae</taxon>
        <taxon>Sphagnum</taxon>
    </lineage>
</organism>
<evidence type="ECO:0000313" key="2">
    <source>
        <dbReference type="Proteomes" id="UP001497512"/>
    </source>
</evidence>